<evidence type="ECO:0000313" key="3">
    <source>
        <dbReference type="Proteomes" id="UP000295157"/>
    </source>
</evidence>
<comment type="caution">
    <text evidence="2">The sequence shown here is derived from an EMBL/GenBank/DDBJ whole genome shotgun (WGS) entry which is preliminary data.</text>
</comment>
<evidence type="ECO:0008006" key="4">
    <source>
        <dbReference type="Google" id="ProtNLM"/>
    </source>
</evidence>
<feature type="region of interest" description="Disordered" evidence="1">
    <location>
        <begin position="1"/>
        <end position="22"/>
    </location>
</feature>
<evidence type="ECO:0000313" key="2">
    <source>
        <dbReference type="EMBL" id="TDC08790.1"/>
    </source>
</evidence>
<evidence type="ECO:0000256" key="1">
    <source>
        <dbReference type="SAM" id="MobiDB-lite"/>
    </source>
</evidence>
<organism evidence="2 3">
    <name type="scientific">Nonomuraea longispora</name>
    <dbReference type="NCBI Taxonomy" id="1848320"/>
    <lineage>
        <taxon>Bacteria</taxon>
        <taxon>Bacillati</taxon>
        <taxon>Actinomycetota</taxon>
        <taxon>Actinomycetes</taxon>
        <taxon>Streptosporangiales</taxon>
        <taxon>Streptosporangiaceae</taxon>
        <taxon>Nonomuraea</taxon>
    </lineage>
</organism>
<dbReference type="Proteomes" id="UP000295157">
    <property type="component" value="Unassembled WGS sequence"/>
</dbReference>
<dbReference type="AlphaFoldDB" id="A0A4R4NM05"/>
<feature type="compositionally biased region" description="Low complexity" evidence="1">
    <location>
        <begin position="7"/>
        <end position="22"/>
    </location>
</feature>
<gene>
    <name evidence="2" type="ORF">E1267_09500</name>
</gene>
<name>A0A4R4NM05_9ACTN</name>
<sequence>MLSTFLPAAGGRAGSAAGPSSGCRTRPIHLLEGGHFLLESALDDVARLIRGFLGRFYLPPGRARREVRAS</sequence>
<proteinExistence type="predicted"/>
<keyword evidence="3" id="KW-1185">Reference proteome</keyword>
<accession>A0A4R4NM05</accession>
<reference evidence="2 3" key="1">
    <citation type="submission" date="2019-02" db="EMBL/GenBank/DDBJ databases">
        <title>Draft genome sequences of novel Actinobacteria.</title>
        <authorList>
            <person name="Sahin N."/>
            <person name="Ay H."/>
            <person name="Saygin H."/>
        </authorList>
    </citation>
    <scope>NUCLEOTIDE SEQUENCE [LARGE SCALE GENOMIC DNA]</scope>
    <source>
        <strain evidence="2 3">KC201</strain>
    </source>
</reference>
<protein>
    <recommendedName>
        <fullName evidence="4">Alpha/beta hydrolase</fullName>
    </recommendedName>
</protein>
<dbReference type="EMBL" id="SMJZ01000024">
    <property type="protein sequence ID" value="TDC08790.1"/>
    <property type="molecule type" value="Genomic_DNA"/>
</dbReference>
<dbReference type="OrthoDB" id="5431692at2"/>